<dbReference type="PROSITE" id="PS50297">
    <property type="entry name" value="ANK_REP_REGION"/>
    <property type="match status" value="1"/>
</dbReference>
<dbReference type="Gene3D" id="1.25.40.20">
    <property type="entry name" value="Ankyrin repeat-containing domain"/>
    <property type="match status" value="1"/>
</dbReference>
<dbReference type="EMBL" id="GL376611">
    <property type="status" value="NOT_ANNOTATED_CDS"/>
    <property type="molecule type" value="Genomic_DNA"/>
</dbReference>
<feature type="compositionally biased region" description="Pro residues" evidence="5">
    <location>
        <begin position="334"/>
        <end position="347"/>
    </location>
</feature>
<evidence type="ECO:0000256" key="1">
    <source>
        <dbReference type="ARBA" id="ARBA00022737"/>
    </source>
</evidence>
<dbReference type="eggNOG" id="ENOG502RWM7">
    <property type="taxonomic scope" value="Eukaryota"/>
</dbReference>
<feature type="region of interest" description="Disordered" evidence="5">
    <location>
        <begin position="324"/>
        <end position="375"/>
    </location>
</feature>
<dbReference type="Pfam" id="PF12796">
    <property type="entry name" value="Ank_2"/>
    <property type="match status" value="1"/>
</dbReference>
<reference evidence="7" key="2">
    <citation type="submission" date="2010-04" db="EMBL/GenBank/DDBJ databases">
        <authorList>
            <person name="Buell R."/>
            <person name="Hamilton J."/>
            <person name="Hostetler J."/>
        </authorList>
    </citation>
    <scope>NUCLEOTIDE SEQUENCE [LARGE SCALE GENOMIC DNA]</scope>
    <source>
        <strain evidence="7">DAOM:BR144</strain>
    </source>
</reference>
<keyword evidence="1" id="KW-0677">Repeat</keyword>
<dbReference type="PANTHER" id="PTHR24173:SF74">
    <property type="entry name" value="ANKYRIN REPEAT DOMAIN-CONTAINING PROTEIN 16"/>
    <property type="match status" value="1"/>
</dbReference>
<dbReference type="SMART" id="SM00248">
    <property type="entry name" value="ANK"/>
    <property type="match status" value="2"/>
</dbReference>
<feature type="region of interest" description="Disordered" evidence="5">
    <location>
        <begin position="474"/>
        <end position="519"/>
    </location>
</feature>
<proteinExistence type="predicted"/>
<evidence type="ECO:0000256" key="4">
    <source>
        <dbReference type="SAM" id="Coils"/>
    </source>
</evidence>
<protein>
    <submittedName>
        <fullName evidence="6">Uncharacterized protein</fullName>
    </submittedName>
</protein>
<dbReference type="InParanoid" id="K3X377"/>
<feature type="region of interest" description="Disordered" evidence="5">
    <location>
        <begin position="561"/>
        <end position="590"/>
    </location>
</feature>
<dbReference type="HOGENOM" id="CLU_498298_0_0_1"/>
<name>K3X377_GLOUD</name>
<dbReference type="AlphaFoldDB" id="K3X377"/>
<dbReference type="PROSITE" id="PS50088">
    <property type="entry name" value="ANK_REPEAT"/>
    <property type="match status" value="1"/>
</dbReference>
<feature type="repeat" description="ANK" evidence="3">
    <location>
        <begin position="44"/>
        <end position="76"/>
    </location>
</feature>
<keyword evidence="7" id="KW-1185">Reference proteome</keyword>
<dbReference type="Proteomes" id="UP000019132">
    <property type="component" value="Unassembled WGS sequence"/>
</dbReference>
<keyword evidence="2 3" id="KW-0040">ANK repeat</keyword>
<evidence type="ECO:0000313" key="7">
    <source>
        <dbReference type="Proteomes" id="UP000019132"/>
    </source>
</evidence>
<accession>K3X377</accession>
<dbReference type="EnsemblProtists" id="PYU1_T011676">
    <property type="protein sequence ID" value="PYU1_T011676"/>
    <property type="gene ID" value="PYU1_G011650"/>
</dbReference>
<dbReference type="InterPro" id="IPR002110">
    <property type="entry name" value="Ankyrin_rpt"/>
</dbReference>
<dbReference type="InterPro" id="IPR036770">
    <property type="entry name" value="Ankyrin_rpt-contain_sf"/>
</dbReference>
<evidence type="ECO:0000256" key="2">
    <source>
        <dbReference type="ARBA" id="ARBA00023043"/>
    </source>
</evidence>
<dbReference type="PANTHER" id="PTHR24173">
    <property type="entry name" value="ANKYRIN REPEAT CONTAINING"/>
    <property type="match status" value="1"/>
</dbReference>
<dbReference type="SUPFAM" id="SSF48403">
    <property type="entry name" value="Ankyrin repeat"/>
    <property type="match status" value="1"/>
</dbReference>
<feature type="coiled-coil region" evidence="4">
    <location>
        <begin position="117"/>
        <end position="193"/>
    </location>
</feature>
<reference evidence="7" key="1">
    <citation type="journal article" date="2010" name="Genome Biol.">
        <title>Genome sequence of the necrotrophic plant pathogen Pythium ultimum reveals original pathogenicity mechanisms and effector repertoire.</title>
        <authorList>
            <person name="Levesque C.A."/>
            <person name="Brouwer H."/>
            <person name="Cano L."/>
            <person name="Hamilton J.P."/>
            <person name="Holt C."/>
            <person name="Huitema E."/>
            <person name="Raffaele S."/>
            <person name="Robideau G.P."/>
            <person name="Thines M."/>
            <person name="Win J."/>
            <person name="Zerillo M.M."/>
            <person name="Beakes G.W."/>
            <person name="Boore J.L."/>
            <person name="Busam D."/>
            <person name="Dumas B."/>
            <person name="Ferriera S."/>
            <person name="Fuerstenberg S.I."/>
            <person name="Gachon C.M."/>
            <person name="Gaulin E."/>
            <person name="Govers F."/>
            <person name="Grenville-Briggs L."/>
            <person name="Horner N."/>
            <person name="Hostetler J."/>
            <person name="Jiang R.H."/>
            <person name="Johnson J."/>
            <person name="Krajaejun T."/>
            <person name="Lin H."/>
            <person name="Meijer H.J."/>
            <person name="Moore B."/>
            <person name="Morris P."/>
            <person name="Phuntmart V."/>
            <person name="Puiu D."/>
            <person name="Shetty J."/>
            <person name="Stajich J.E."/>
            <person name="Tripathy S."/>
            <person name="Wawra S."/>
            <person name="van West P."/>
            <person name="Whitty B.R."/>
            <person name="Coutinho P.M."/>
            <person name="Henrissat B."/>
            <person name="Martin F."/>
            <person name="Thomas P.D."/>
            <person name="Tyler B.M."/>
            <person name="De Vries R.P."/>
            <person name="Kamoun S."/>
            <person name="Yandell M."/>
            <person name="Tisserat N."/>
            <person name="Buell C.R."/>
        </authorList>
    </citation>
    <scope>NUCLEOTIDE SEQUENCE</scope>
    <source>
        <strain evidence="7">DAOM:BR144</strain>
    </source>
</reference>
<feature type="compositionally biased region" description="Polar residues" evidence="5">
    <location>
        <begin position="562"/>
        <end position="577"/>
    </location>
</feature>
<organism evidence="6 7">
    <name type="scientific">Globisporangium ultimum (strain ATCC 200006 / CBS 805.95 / DAOM BR144)</name>
    <name type="common">Pythium ultimum</name>
    <dbReference type="NCBI Taxonomy" id="431595"/>
    <lineage>
        <taxon>Eukaryota</taxon>
        <taxon>Sar</taxon>
        <taxon>Stramenopiles</taxon>
        <taxon>Oomycota</taxon>
        <taxon>Peronosporomycetes</taxon>
        <taxon>Pythiales</taxon>
        <taxon>Pythiaceae</taxon>
        <taxon>Globisporangium</taxon>
    </lineage>
</organism>
<evidence type="ECO:0000313" key="6">
    <source>
        <dbReference type="EnsemblProtists" id="PYU1_T011676"/>
    </source>
</evidence>
<evidence type="ECO:0000256" key="3">
    <source>
        <dbReference type="PROSITE-ProRule" id="PRU00023"/>
    </source>
</evidence>
<keyword evidence="4" id="KW-0175">Coiled coil</keyword>
<dbReference type="OMA" id="THWGHSA"/>
<dbReference type="VEuPathDB" id="FungiDB:PYU1_G011650"/>
<evidence type="ECO:0000256" key="5">
    <source>
        <dbReference type="SAM" id="MobiDB-lite"/>
    </source>
</evidence>
<reference evidence="6" key="3">
    <citation type="submission" date="2015-02" db="UniProtKB">
        <authorList>
            <consortium name="EnsemblProtists"/>
        </authorList>
    </citation>
    <scope>IDENTIFICATION</scope>
    <source>
        <strain evidence="6">DAOM BR144</strain>
    </source>
</reference>
<sequence length="590" mass="65838">MVAGASETVYEQLRDAVFDNDKARLQELLQQHNGVVDVDHFDAGGQTLLHLASFWGRMELVKVLLNASASLKTKNAAGCTALDLATHWGHSAVAEVIRLRGGRSVWEEKFGHMQVQVEELKLHAVHAQTQLADSKRECERLRDAFHESHAKYEEEKSAHTLSNRAIEVAQREVKMLAAEMTRLQLALDELTMTYHVTLVEKAKAEHLQHESQQETLAVIAHRDEILQAMQESVHKQEDAAYNWQRAEVAAAIAESQRNFAFAERDLFQKKHVAALGELVIITARLDAAEDDLMLLRTDLAEHIYEKKREQKIKKRAARALSHVTGNVASNGSSPPAPTSSPSSPSPLAPSKVLPRKSHSEAEAPSSPLPSTPTTAAKKKYFSLAAREFGERLRNEELAKQKARAMRYTKTENQYLTTTSSHRSEHHFQEEFVTTLQSFATTRDAKWNALKKDRDRQAWFSRSVLARPIATAPHLHMRPGHASEDGGGQFCPPGEDTDGDPFSPPPPLGNGTGPAFTNSTPRNQLLHYGIYGKYVRPAYLDNVLRPVTSALEVRMQTAFFAQEENQQTGSNPDKQQNPVVEDTSRCLPSVR</sequence>
<dbReference type="STRING" id="431595.K3X377"/>